<dbReference type="InterPro" id="IPR009799">
    <property type="entry name" value="EthD_dom"/>
</dbReference>
<evidence type="ECO:0000313" key="4">
    <source>
        <dbReference type="Proteomes" id="UP001390339"/>
    </source>
</evidence>
<proteinExistence type="inferred from homology"/>
<evidence type="ECO:0000256" key="1">
    <source>
        <dbReference type="ARBA" id="ARBA00005986"/>
    </source>
</evidence>
<keyword evidence="4" id="KW-1185">Reference proteome</keyword>
<evidence type="ECO:0000313" key="3">
    <source>
        <dbReference type="EMBL" id="KAK8851627.1"/>
    </source>
</evidence>
<dbReference type="Gene3D" id="3.30.70.100">
    <property type="match status" value="1"/>
</dbReference>
<feature type="domain" description="EthD" evidence="2">
    <location>
        <begin position="23"/>
        <end position="118"/>
    </location>
</feature>
<dbReference type="SUPFAM" id="SSF54909">
    <property type="entry name" value="Dimeric alpha+beta barrel"/>
    <property type="match status" value="1"/>
</dbReference>
<sequence>MAETTLKQGDHPIKFTITHYRLPQHTHEAFIKWITDEHLPLAMPVLKRHGVLGYSLFVTPAPLNDGLRALYKELRPTWDVADHDCVIEYLLPDMQCIQKIMSDPDWQTAVKDQDQWVDVPRALVTLGHHIPFLLETGEMVNMSK</sequence>
<dbReference type="Proteomes" id="UP001390339">
    <property type="component" value="Unassembled WGS sequence"/>
</dbReference>
<comment type="caution">
    <text evidence="3">The sequence shown here is derived from an EMBL/GenBank/DDBJ whole genome shotgun (WGS) entry which is preliminary data.</text>
</comment>
<comment type="similarity">
    <text evidence="1">Belongs to the tpcK family.</text>
</comment>
<reference evidence="3 4" key="1">
    <citation type="journal article" date="2024" name="IMA Fungus">
        <title>Apiospora arundinis, a panoply of carbohydrate-active enzymes and secondary metabolites.</title>
        <authorList>
            <person name="Sorensen T."/>
            <person name="Petersen C."/>
            <person name="Muurmann A.T."/>
            <person name="Christiansen J.V."/>
            <person name="Brundto M.L."/>
            <person name="Overgaard C.K."/>
            <person name="Boysen A.T."/>
            <person name="Wollenberg R.D."/>
            <person name="Larsen T.O."/>
            <person name="Sorensen J.L."/>
            <person name="Nielsen K.L."/>
            <person name="Sondergaard T.E."/>
        </authorList>
    </citation>
    <scope>NUCLEOTIDE SEQUENCE [LARGE SCALE GENOMIC DNA]</scope>
    <source>
        <strain evidence="3 4">AAU 773</strain>
    </source>
</reference>
<dbReference type="Pfam" id="PF07110">
    <property type="entry name" value="EthD"/>
    <property type="match status" value="1"/>
</dbReference>
<dbReference type="EMBL" id="JAPCWZ010000009">
    <property type="protein sequence ID" value="KAK8851627.1"/>
    <property type="molecule type" value="Genomic_DNA"/>
</dbReference>
<protein>
    <recommendedName>
        <fullName evidence="2">EthD domain-containing protein</fullName>
    </recommendedName>
</protein>
<gene>
    <name evidence="3" type="ORF">PGQ11_014106</name>
</gene>
<accession>A0ABR2HRH5</accession>
<organism evidence="3 4">
    <name type="scientific">Apiospora arundinis</name>
    <dbReference type="NCBI Taxonomy" id="335852"/>
    <lineage>
        <taxon>Eukaryota</taxon>
        <taxon>Fungi</taxon>
        <taxon>Dikarya</taxon>
        <taxon>Ascomycota</taxon>
        <taxon>Pezizomycotina</taxon>
        <taxon>Sordariomycetes</taxon>
        <taxon>Xylariomycetidae</taxon>
        <taxon>Amphisphaeriales</taxon>
        <taxon>Apiosporaceae</taxon>
        <taxon>Apiospora</taxon>
    </lineage>
</organism>
<dbReference type="InterPro" id="IPR011008">
    <property type="entry name" value="Dimeric_a/b-barrel"/>
</dbReference>
<name>A0ABR2HRH5_9PEZI</name>
<evidence type="ECO:0000259" key="2">
    <source>
        <dbReference type="Pfam" id="PF07110"/>
    </source>
</evidence>